<feature type="region of interest" description="Disordered" evidence="1">
    <location>
        <begin position="1"/>
        <end position="266"/>
    </location>
</feature>
<evidence type="ECO:0000256" key="1">
    <source>
        <dbReference type="SAM" id="MobiDB-lite"/>
    </source>
</evidence>
<evidence type="ECO:0000313" key="3">
    <source>
        <dbReference type="Proteomes" id="UP000789595"/>
    </source>
</evidence>
<dbReference type="AlphaFoldDB" id="A0A8J2X7D3"/>
<feature type="compositionally biased region" description="Pro residues" evidence="1">
    <location>
        <begin position="221"/>
        <end position="263"/>
    </location>
</feature>
<organism evidence="2 3">
    <name type="scientific">Pelagomonas calceolata</name>
    <dbReference type="NCBI Taxonomy" id="35677"/>
    <lineage>
        <taxon>Eukaryota</taxon>
        <taxon>Sar</taxon>
        <taxon>Stramenopiles</taxon>
        <taxon>Ochrophyta</taxon>
        <taxon>Pelagophyceae</taxon>
        <taxon>Pelagomonadales</taxon>
        <taxon>Pelagomonadaceae</taxon>
        <taxon>Pelagomonas</taxon>
    </lineage>
</organism>
<feature type="compositionally biased region" description="Basic residues" evidence="1">
    <location>
        <begin position="198"/>
        <end position="207"/>
    </location>
</feature>
<reference evidence="2" key="1">
    <citation type="submission" date="2021-11" db="EMBL/GenBank/DDBJ databases">
        <authorList>
            <consortium name="Genoscope - CEA"/>
            <person name="William W."/>
        </authorList>
    </citation>
    <scope>NUCLEOTIDE SEQUENCE</scope>
</reference>
<dbReference type="OrthoDB" id="10674607at2759"/>
<feature type="region of interest" description="Disordered" evidence="1">
    <location>
        <begin position="340"/>
        <end position="369"/>
    </location>
</feature>
<feature type="compositionally biased region" description="Basic and acidic residues" evidence="1">
    <location>
        <begin position="1"/>
        <end position="10"/>
    </location>
</feature>
<gene>
    <name evidence="2" type="ORF">PECAL_6P13480</name>
</gene>
<comment type="caution">
    <text evidence="2">The sequence shown here is derived from an EMBL/GenBank/DDBJ whole genome shotgun (WGS) entry which is preliminary data.</text>
</comment>
<keyword evidence="3" id="KW-1185">Reference proteome</keyword>
<proteinExistence type="predicted"/>
<feature type="compositionally biased region" description="Pro residues" evidence="1">
    <location>
        <begin position="110"/>
        <end position="135"/>
    </location>
</feature>
<protein>
    <submittedName>
        <fullName evidence="2">Uncharacterized protein</fullName>
    </submittedName>
</protein>
<feature type="compositionally biased region" description="Pro residues" evidence="1">
    <location>
        <begin position="77"/>
        <end position="91"/>
    </location>
</feature>
<name>A0A8J2X7D3_9STRA</name>
<dbReference type="Proteomes" id="UP000789595">
    <property type="component" value="Unassembled WGS sequence"/>
</dbReference>
<accession>A0A8J2X7D3</accession>
<evidence type="ECO:0000313" key="2">
    <source>
        <dbReference type="EMBL" id="CAH0379715.1"/>
    </source>
</evidence>
<sequence length="445" mass="46809">MKRALREIADHNTAGSNDAPATARAGRRRTRSATRRAAEEEPSAPAPAAPPRRRRRRAPAPAPAEPELPGSDDVVPAPAPAPAPAQPPAPAPQQVVDLTRDDDAADTPAAAPPPPPAPAPAPPAPAQPPAPPAPPQVDQQPARHRNVFGYAATTVEPPPSDRRHLASKRAPAPGRGATIVGVRSTRPRDPLAAALRPAPKRPKKKSARERLAAAAAEAPASAPPRPPAPPPPRRPAPPPRRPAPARAPPGAAPPPRQLAPPDPRQTCDACGAPACLETDRGGAACLYHWFAGAAFRRGRSRVVARDRIDAAAPRVEGAWQRAFARAAEAVGVEAAKRLAERQQAPDDDDPFGALLGSEAEASRRKPTRPTQLYARAGEEIVVTRDEDRADGWPCVACGSCRTDREPLGGGNLQTHKTETWGSKDAPDSMWAVSCRACGHEWRTEG</sequence>
<feature type="compositionally biased region" description="Basic residues" evidence="1">
    <location>
        <begin position="25"/>
        <end position="34"/>
    </location>
</feature>
<dbReference type="EMBL" id="CAKKNE010000006">
    <property type="protein sequence ID" value="CAH0379715.1"/>
    <property type="molecule type" value="Genomic_DNA"/>
</dbReference>